<dbReference type="EMBL" id="LWDX02052319">
    <property type="protein sequence ID" value="OEL19887.1"/>
    <property type="molecule type" value="Genomic_DNA"/>
</dbReference>
<feature type="non-terminal residue" evidence="2">
    <location>
        <position position="1"/>
    </location>
</feature>
<organism evidence="2 3">
    <name type="scientific">Dichanthelium oligosanthes</name>
    <dbReference type="NCBI Taxonomy" id="888268"/>
    <lineage>
        <taxon>Eukaryota</taxon>
        <taxon>Viridiplantae</taxon>
        <taxon>Streptophyta</taxon>
        <taxon>Embryophyta</taxon>
        <taxon>Tracheophyta</taxon>
        <taxon>Spermatophyta</taxon>
        <taxon>Magnoliopsida</taxon>
        <taxon>Liliopsida</taxon>
        <taxon>Poales</taxon>
        <taxon>Poaceae</taxon>
        <taxon>PACMAD clade</taxon>
        <taxon>Panicoideae</taxon>
        <taxon>Panicodae</taxon>
        <taxon>Paniceae</taxon>
        <taxon>Dichantheliinae</taxon>
        <taxon>Dichanthelium</taxon>
    </lineage>
</organism>
<protein>
    <submittedName>
        <fullName evidence="2">Uncharacterized protein</fullName>
    </submittedName>
</protein>
<accession>A0A1E5V491</accession>
<feature type="compositionally biased region" description="Polar residues" evidence="1">
    <location>
        <begin position="1"/>
        <end position="10"/>
    </location>
</feature>
<reference evidence="2 3" key="1">
    <citation type="submission" date="2016-09" db="EMBL/GenBank/DDBJ databases">
        <title>The draft genome of Dichanthelium oligosanthes: A C3 panicoid grass species.</title>
        <authorList>
            <person name="Studer A.J."/>
            <person name="Schnable J.C."/>
            <person name="Brutnell T.P."/>
        </authorList>
    </citation>
    <scope>NUCLEOTIDE SEQUENCE [LARGE SCALE GENOMIC DNA]</scope>
    <source>
        <strain evidence="3">cv. Kellogg 1175</strain>
        <tissue evidence="2">Leaf</tissue>
    </source>
</reference>
<proteinExistence type="predicted"/>
<name>A0A1E5V491_9POAL</name>
<sequence>LPFTEKQSWIPTRAEKREEAGGGSGCAMMPACRSSSPATASKPFSLSRAALLTWKLEGLQKPLYPNLWPWPPKKYHYLHKRPLSQLLHC</sequence>
<evidence type="ECO:0000313" key="2">
    <source>
        <dbReference type="EMBL" id="OEL19887.1"/>
    </source>
</evidence>
<comment type="caution">
    <text evidence="2">The sequence shown here is derived from an EMBL/GenBank/DDBJ whole genome shotgun (WGS) entry which is preliminary data.</text>
</comment>
<evidence type="ECO:0000256" key="1">
    <source>
        <dbReference type="SAM" id="MobiDB-lite"/>
    </source>
</evidence>
<feature type="region of interest" description="Disordered" evidence="1">
    <location>
        <begin position="1"/>
        <end position="28"/>
    </location>
</feature>
<keyword evidence="3" id="KW-1185">Reference proteome</keyword>
<dbReference type="Proteomes" id="UP000095767">
    <property type="component" value="Unassembled WGS sequence"/>
</dbReference>
<gene>
    <name evidence="2" type="ORF">BAE44_0019095</name>
</gene>
<dbReference type="AlphaFoldDB" id="A0A1E5V491"/>
<evidence type="ECO:0000313" key="3">
    <source>
        <dbReference type="Proteomes" id="UP000095767"/>
    </source>
</evidence>